<reference evidence="1" key="1">
    <citation type="submission" date="2022-10" db="EMBL/GenBank/DDBJ databases">
        <title>Culturing micro-colonial fungi from biological soil crusts in the Mojave desert and describing Neophaeococcomyces mojavensis, and introducing the new genera and species Taxawa tesnikishii.</title>
        <authorList>
            <person name="Kurbessoian T."/>
            <person name="Stajich J.E."/>
        </authorList>
    </citation>
    <scope>NUCLEOTIDE SEQUENCE</scope>
    <source>
        <strain evidence="1">JES_112</strain>
    </source>
</reference>
<sequence>MEPKHQQSGKEGTGLEKHAPQGKLAAQALAAFDDNIVSLSHLEDAVDLNKQFQSDFKGATYFDNQRSYM</sequence>
<keyword evidence="2" id="KW-1185">Reference proteome</keyword>
<evidence type="ECO:0000313" key="2">
    <source>
        <dbReference type="Proteomes" id="UP001172386"/>
    </source>
</evidence>
<dbReference type="EMBL" id="JAPDRQ010000042">
    <property type="protein sequence ID" value="KAJ9659251.1"/>
    <property type="molecule type" value="Genomic_DNA"/>
</dbReference>
<organism evidence="1 2">
    <name type="scientific">Neophaeococcomyces mojaviensis</name>
    <dbReference type="NCBI Taxonomy" id="3383035"/>
    <lineage>
        <taxon>Eukaryota</taxon>
        <taxon>Fungi</taxon>
        <taxon>Dikarya</taxon>
        <taxon>Ascomycota</taxon>
        <taxon>Pezizomycotina</taxon>
        <taxon>Eurotiomycetes</taxon>
        <taxon>Chaetothyriomycetidae</taxon>
        <taxon>Chaetothyriales</taxon>
        <taxon>Chaetothyriales incertae sedis</taxon>
        <taxon>Neophaeococcomyces</taxon>
    </lineage>
</organism>
<name>A0ACC3AC55_9EURO</name>
<comment type="caution">
    <text evidence="1">The sequence shown here is derived from an EMBL/GenBank/DDBJ whole genome shotgun (WGS) entry which is preliminary data.</text>
</comment>
<protein>
    <submittedName>
        <fullName evidence="1">Uncharacterized protein</fullName>
    </submittedName>
</protein>
<dbReference type="Proteomes" id="UP001172386">
    <property type="component" value="Unassembled WGS sequence"/>
</dbReference>
<gene>
    <name evidence="1" type="ORF">H2198_003255</name>
</gene>
<accession>A0ACC3AC55</accession>
<evidence type="ECO:0000313" key="1">
    <source>
        <dbReference type="EMBL" id="KAJ9659251.1"/>
    </source>
</evidence>
<proteinExistence type="predicted"/>